<proteinExistence type="predicted"/>
<evidence type="ECO:0000259" key="1">
    <source>
        <dbReference type="Pfam" id="PF00144"/>
    </source>
</evidence>
<dbReference type="InterPro" id="IPR012338">
    <property type="entry name" value="Beta-lactam/transpept-like"/>
</dbReference>
<dbReference type="Proteomes" id="UP000236047">
    <property type="component" value="Unassembled WGS sequence"/>
</dbReference>
<dbReference type="SUPFAM" id="SSF56601">
    <property type="entry name" value="beta-lactamase/transpeptidase-like"/>
    <property type="match status" value="1"/>
</dbReference>
<comment type="caution">
    <text evidence="2">The sequence shown here is derived from an EMBL/GenBank/DDBJ whole genome shotgun (WGS) entry which is preliminary data.</text>
</comment>
<gene>
    <name evidence="2" type="ORF">AOB60_30520</name>
</gene>
<accession>A0A2N8PBH5</accession>
<dbReference type="PANTHER" id="PTHR43319:SF3">
    <property type="entry name" value="BETA-LACTAMASE-RELATED DOMAIN-CONTAINING PROTEIN"/>
    <property type="match status" value="1"/>
</dbReference>
<keyword evidence="3" id="KW-1185">Reference proteome</keyword>
<evidence type="ECO:0000313" key="3">
    <source>
        <dbReference type="Proteomes" id="UP000236047"/>
    </source>
</evidence>
<name>A0A2N8PBH5_STRNR</name>
<reference evidence="3" key="1">
    <citation type="submission" date="2015-09" db="EMBL/GenBank/DDBJ databases">
        <authorList>
            <person name="Graham D.E."/>
            <person name="Mahan K.M."/>
            <person name="Klingeman D.M."/>
            <person name="Fida T."/>
            <person name="Giannone R.J."/>
            <person name="Hettich R.L."/>
            <person name="Parry R.J."/>
            <person name="Spain J.C."/>
        </authorList>
    </citation>
    <scope>NUCLEOTIDE SEQUENCE [LARGE SCALE GENOMIC DNA]</scope>
    <source>
        <strain evidence="3">JCM 4701</strain>
    </source>
</reference>
<protein>
    <submittedName>
        <fullName evidence="2">Esterase</fullName>
    </submittedName>
</protein>
<dbReference type="RefSeq" id="WP_102925778.1">
    <property type="nucleotide sequence ID" value="NZ_LJSN01000003.1"/>
</dbReference>
<organism evidence="2 3">
    <name type="scientific">Streptomyces noursei</name>
    <name type="common">Streptomyces albulus</name>
    <dbReference type="NCBI Taxonomy" id="1971"/>
    <lineage>
        <taxon>Bacteria</taxon>
        <taxon>Bacillati</taxon>
        <taxon>Actinomycetota</taxon>
        <taxon>Actinomycetes</taxon>
        <taxon>Kitasatosporales</taxon>
        <taxon>Streptomycetaceae</taxon>
        <taxon>Streptomyces</taxon>
    </lineage>
</organism>
<dbReference type="InterPro" id="IPR001466">
    <property type="entry name" value="Beta-lactam-related"/>
</dbReference>
<dbReference type="Gene3D" id="3.40.710.10">
    <property type="entry name" value="DD-peptidase/beta-lactamase superfamily"/>
    <property type="match status" value="1"/>
</dbReference>
<dbReference type="AlphaFoldDB" id="A0A2N8PBH5"/>
<evidence type="ECO:0000313" key="2">
    <source>
        <dbReference type="EMBL" id="PNE38379.1"/>
    </source>
</evidence>
<sequence length="401" mass="42717">MEAATVQGHCAPGFEGVRRAFERNFREHREIGAAVAVTWDGEPVVDLWGGHADAAGSRAWERDTLVNVYSTSKGMTALCAHLLVDRGELDLDAPVSRYWPEFAGAGKEAIPVRWLLCHRAGLLAPREPLAEGRAYDWEYVCDALAHTPPWWEPGTAQGYHATTFGYLVGEVVRRITGQSLGAFLRSEITGPLGADLFIGTPAEEHPRCADMVGQLGDALLAERFPDAPHPPVRAIEEHPLAPVTLALRYVPIGDVNSAAYRSAEIPAGNAHASARGLAAVYAALAGGRLVGPATLEALRSSQSRPEEPDLTLGALVPEGTATAFRWGLGYMLNDRGQAGPNPRAFGHGGAGGSYAFADPENGLSYAYTMNRFGGGTSGEDPRSRALVAAVYEALTEVRGRA</sequence>
<dbReference type="InterPro" id="IPR052907">
    <property type="entry name" value="Beta-lactamase/esterase"/>
</dbReference>
<dbReference type="Pfam" id="PF00144">
    <property type="entry name" value="Beta-lactamase"/>
    <property type="match status" value="1"/>
</dbReference>
<dbReference type="EMBL" id="LJSN01000003">
    <property type="protein sequence ID" value="PNE38379.1"/>
    <property type="molecule type" value="Genomic_DNA"/>
</dbReference>
<feature type="domain" description="Beta-lactamase-related" evidence="1">
    <location>
        <begin position="21"/>
        <end position="388"/>
    </location>
</feature>
<dbReference type="PANTHER" id="PTHR43319">
    <property type="entry name" value="BETA-LACTAMASE-RELATED"/>
    <property type="match status" value="1"/>
</dbReference>